<proteinExistence type="predicted"/>
<dbReference type="Pfam" id="PF00112">
    <property type="entry name" value="Peptidase_C1"/>
    <property type="match status" value="1"/>
</dbReference>
<feature type="domain" description="Peptidase C1A papain C-terminal" evidence="1">
    <location>
        <begin position="71"/>
        <end position="158"/>
    </location>
</feature>
<evidence type="ECO:0000313" key="3">
    <source>
        <dbReference type="Proteomes" id="UP000236333"/>
    </source>
</evidence>
<sequence length="298" mass="30734">MARAWPRLQQLHVYCEAGAAGLLLAAALITLLAATVDAHGYRDKSLRKPIAPERRFHNHVPAPLTSLESMPRNWNWCDHDGQNWCTANWNQHIPNYCGSCWVHGSLSMIQDRLKVKKRGKSPDVMLGRQTLLNCASYEGYGNGCDGGDTVDVFGYMNDAAAALLSGICFWATIEGMAAAAAALPSAAAALRAGLGAVAIHSGGGTGGGGHGGGGRSLELPAIGDIVRRSALASDRCSSTRARAKAARCTSGPAAAPAASSASTLSALATLRPAPRPVAVAPPTALASASVTSAGQLLM</sequence>
<gene>
    <name evidence="2" type="ORF">TSOC_006784</name>
</gene>
<dbReference type="InterPro" id="IPR000668">
    <property type="entry name" value="Peptidase_C1A_C"/>
</dbReference>
<dbReference type="AlphaFoldDB" id="A0A2J8A2Q6"/>
<dbReference type="Gene3D" id="3.90.70.10">
    <property type="entry name" value="Cysteine proteinases"/>
    <property type="match status" value="1"/>
</dbReference>
<keyword evidence="3" id="KW-1185">Reference proteome</keyword>
<dbReference type="InterPro" id="IPR038765">
    <property type="entry name" value="Papain-like_cys_pep_sf"/>
</dbReference>
<evidence type="ECO:0000313" key="2">
    <source>
        <dbReference type="EMBL" id="PNH06800.1"/>
    </source>
</evidence>
<dbReference type="GO" id="GO:0008234">
    <property type="term" value="F:cysteine-type peptidase activity"/>
    <property type="evidence" value="ECO:0007669"/>
    <property type="project" value="InterPro"/>
</dbReference>
<dbReference type="EMBL" id="PGGS01000214">
    <property type="protein sequence ID" value="PNH06800.1"/>
    <property type="molecule type" value="Genomic_DNA"/>
</dbReference>
<dbReference type="OrthoDB" id="190265at2759"/>
<comment type="caution">
    <text evidence="2">The sequence shown here is derived from an EMBL/GenBank/DDBJ whole genome shotgun (WGS) entry which is preliminary data.</text>
</comment>
<dbReference type="Proteomes" id="UP000236333">
    <property type="component" value="Unassembled WGS sequence"/>
</dbReference>
<accession>A0A2J8A2Q6</accession>
<name>A0A2J8A2Q6_9CHLO</name>
<reference evidence="2 3" key="1">
    <citation type="journal article" date="2017" name="Mol. Biol. Evol.">
        <title>The 4-celled Tetrabaena socialis nuclear genome reveals the essential components for genetic control of cell number at the origin of multicellularity in the volvocine lineage.</title>
        <authorList>
            <person name="Featherston J."/>
            <person name="Arakaki Y."/>
            <person name="Hanschen E.R."/>
            <person name="Ferris P.J."/>
            <person name="Michod R.E."/>
            <person name="Olson B.J.S.C."/>
            <person name="Nozaki H."/>
            <person name="Durand P.M."/>
        </authorList>
    </citation>
    <scope>NUCLEOTIDE SEQUENCE [LARGE SCALE GENOMIC DNA]</scope>
    <source>
        <strain evidence="2 3">NIES-571</strain>
    </source>
</reference>
<protein>
    <submittedName>
        <fullName evidence="2">Cathepsin Z</fullName>
    </submittedName>
</protein>
<organism evidence="2 3">
    <name type="scientific">Tetrabaena socialis</name>
    <dbReference type="NCBI Taxonomy" id="47790"/>
    <lineage>
        <taxon>Eukaryota</taxon>
        <taxon>Viridiplantae</taxon>
        <taxon>Chlorophyta</taxon>
        <taxon>core chlorophytes</taxon>
        <taxon>Chlorophyceae</taxon>
        <taxon>CS clade</taxon>
        <taxon>Chlamydomonadales</taxon>
        <taxon>Tetrabaenaceae</taxon>
        <taxon>Tetrabaena</taxon>
    </lineage>
</organism>
<evidence type="ECO:0000259" key="1">
    <source>
        <dbReference type="Pfam" id="PF00112"/>
    </source>
</evidence>
<dbReference type="SUPFAM" id="SSF54001">
    <property type="entry name" value="Cysteine proteinases"/>
    <property type="match status" value="1"/>
</dbReference>
<dbReference type="GO" id="GO:0006508">
    <property type="term" value="P:proteolysis"/>
    <property type="evidence" value="ECO:0007669"/>
    <property type="project" value="InterPro"/>
</dbReference>